<feature type="domain" description="DNA-directed RNA polymerase subunit 2 hybrid-binding" evidence="12">
    <location>
        <begin position="599"/>
        <end position="709"/>
    </location>
</feature>
<feature type="domain" description="RNA polymerase Rpb2" evidence="13">
    <location>
        <begin position="929"/>
        <end position="975"/>
    </location>
</feature>
<keyword evidence="2 9" id="KW-0240">DNA-directed RNA polymerase</keyword>
<evidence type="ECO:0000313" key="17">
    <source>
        <dbReference type="EMBL" id="KAF9599754.1"/>
    </source>
</evidence>
<dbReference type="SUPFAM" id="SSF64484">
    <property type="entry name" value="beta and beta-prime subunits of DNA dependent RNA-polymerase"/>
    <property type="match status" value="1"/>
</dbReference>
<evidence type="ECO:0000256" key="10">
    <source>
        <dbReference type="SAM" id="MobiDB-lite"/>
    </source>
</evidence>
<comment type="caution">
    <text evidence="17">The sequence shown here is derived from an EMBL/GenBank/DDBJ whole genome shotgun (WGS) entry which is preliminary data.</text>
</comment>
<keyword evidence="5" id="KW-0479">Metal-binding</keyword>
<reference evidence="17 18" key="1">
    <citation type="submission" date="2020-10" db="EMBL/GenBank/DDBJ databases">
        <title>The Coptis chinensis genome and diversification of protoberbering-type alkaloids.</title>
        <authorList>
            <person name="Wang B."/>
            <person name="Shu S."/>
            <person name="Song C."/>
            <person name="Liu Y."/>
        </authorList>
    </citation>
    <scope>NUCLEOTIDE SEQUENCE [LARGE SCALE GENOMIC DNA]</scope>
    <source>
        <strain evidence="17">HL-2020</strain>
        <tissue evidence="17">Leaf</tissue>
    </source>
</reference>
<evidence type="ECO:0000256" key="3">
    <source>
        <dbReference type="ARBA" id="ARBA00022679"/>
    </source>
</evidence>
<feature type="transmembrane region" description="Helical" evidence="11">
    <location>
        <begin position="185"/>
        <end position="202"/>
    </location>
</feature>
<dbReference type="GO" id="GO:0006351">
    <property type="term" value="P:DNA-templated transcription"/>
    <property type="evidence" value="ECO:0007669"/>
    <property type="project" value="InterPro"/>
</dbReference>
<keyword evidence="11" id="KW-0472">Membrane</keyword>
<dbReference type="GO" id="GO:0032549">
    <property type="term" value="F:ribonucleoside binding"/>
    <property type="evidence" value="ECO:0007669"/>
    <property type="project" value="InterPro"/>
</dbReference>
<evidence type="ECO:0000256" key="9">
    <source>
        <dbReference type="RuleBase" id="RU363031"/>
    </source>
</evidence>
<dbReference type="Pfam" id="PF04566">
    <property type="entry name" value="RNA_pol_Rpb2_4"/>
    <property type="match status" value="1"/>
</dbReference>
<dbReference type="AlphaFoldDB" id="A0A835LQE3"/>
<dbReference type="PROSITE" id="PS01166">
    <property type="entry name" value="RNA_POL_BETA"/>
    <property type="match status" value="1"/>
</dbReference>
<dbReference type="InterPro" id="IPR015712">
    <property type="entry name" value="DNA-dir_RNA_pol_su2"/>
</dbReference>
<dbReference type="InterPro" id="IPR007120">
    <property type="entry name" value="DNA-dir_RNAP_su2_dom"/>
</dbReference>
<dbReference type="EC" id="2.7.7.6" evidence="9"/>
<name>A0A835LQE3_9MAGN</name>
<keyword evidence="11" id="KW-0812">Transmembrane</keyword>
<evidence type="ECO:0000256" key="1">
    <source>
        <dbReference type="ARBA" id="ARBA00006835"/>
    </source>
</evidence>
<evidence type="ECO:0000256" key="5">
    <source>
        <dbReference type="ARBA" id="ARBA00022723"/>
    </source>
</evidence>
<dbReference type="GO" id="GO:0046872">
    <property type="term" value="F:metal ion binding"/>
    <property type="evidence" value="ECO:0007669"/>
    <property type="project" value="UniProtKB-KW"/>
</dbReference>
<dbReference type="EMBL" id="JADFTS010000006">
    <property type="protein sequence ID" value="KAF9599754.1"/>
    <property type="molecule type" value="Genomic_DNA"/>
</dbReference>
<dbReference type="InterPro" id="IPR007121">
    <property type="entry name" value="RNA_pol_bsu_CS"/>
</dbReference>
<dbReference type="CDD" id="cd00653">
    <property type="entry name" value="RNA_pol_B_RPB2"/>
    <property type="match status" value="1"/>
</dbReference>
<proteinExistence type="inferred from homology"/>
<feature type="domain" description="RNA polymerase Rpb2" evidence="16">
    <location>
        <begin position="473"/>
        <end position="534"/>
    </location>
</feature>
<organism evidence="17 18">
    <name type="scientific">Coptis chinensis</name>
    <dbReference type="NCBI Taxonomy" id="261450"/>
    <lineage>
        <taxon>Eukaryota</taxon>
        <taxon>Viridiplantae</taxon>
        <taxon>Streptophyta</taxon>
        <taxon>Embryophyta</taxon>
        <taxon>Tracheophyta</taxon>
        <taxon>Spermatophyta</taxon>
        <taxon>Magnoliopsida</taxon>
        <taxon>Ranunculales</taxon>
        <taxon>Ranunculaceae</taxon>
        <taxon>Coptidoideae</taxon>
        <taxon>Coptis</taxon>
    </lineage>
</organism>
<evidence type="ECO:0000259" key="16">
    <source>
        <dbReference type="Pfam" id="PF04566"/>
    </source>
</evidence>
<dbReference type="OrthoDB" id="10248617at2759"/>
<protein>
    <recommendedName>
        <fullName evidence="9">DNA-directed RNA polymerase subunit beta</fullName>
        <ecNumber evidence="9">2.7.7.6</ecNumber>
    </recommendedName>
</protein>
<dbReference type="GO" id="GO:0003677">
    <property type="term" value="F:DNA binding"/>
    <property type="evidence" value="ECO:0007669"/>
    <property type="project" value="InterPro"/>
</dbReference>
<dbReference type="PANTHER" id="PTHR20856">
    <property type="entry name" value="DNA-DIRECTED RNA POLYMERASE I SUBUNIT 2"/>
    <property type="match status" value="1"/>
</dbReference>
<dbReference type="InterPro" id="IPR007646">
    <property type="entry name" value="RNA_pol_Rpb2_4"/>
</dbReference>
<dbReference type="Pfam" id="PF04565">
    <property type="entry name" value="RNA_pol_Rpb2_3"/>
    <property type="match status" value="1"/>
</dbReference>
<dbReference type="Proteomes" id="UP000631114">
    <property type="component" value="Unassembled WGS sequence"/>
</dbReference>
<feature type="domain" description="DNA-directed RNA polymerase subunit 2 hybrid-binding" evidence="12">
    <location>
        <begin position="710"/>
        <end position="927"/>
    </location>
</feature>
<evidence type="ECO:0000256" key="6">
    <source>
        <dbReference type="ARBA" id="ARBA00022833"/>
    </source>
</evidence>
<evidence type="ECO:0000313" key="18">
    <source>
        <dbReference type="Proteomes" id="UP000631114"/>
    </source>
</evidence>
<keyword evidence="6" id="KW-0862">Zinc</keyword>
<sequence length="1024" mass="115156">MEVVEDVEKAETSSKNKSKASTSMQEQEHQKFPSEEKLFYGREVDVEPGYDPSENGGRGSAWRRATVKFGKVKLEKPVFWSNESSKPLKMLPRHARLQRMTYSSRIKVEVDFQVYVLGKRGGKVKTGEEYIKKVESEEKREVVIGKIPVMVGSIPCWMNGREKGECEFDHGGYFVKEQRRSDSRLFFIMMLHLVFAFLIFVAQEQKCYKRLWVYEKPSCFLLWVFLFALGMPSDKEIVEIIDINLDDATSVNLLQSTISYADNKFEGFHKAGNALEIVKKSILNDGISSTKFPPKESGFPLESARDCLDKHTERWKVKTIQRDLYGERTVRQIECYIDASIITNGLSRAFSTGIWPHHVSSRQKISGVAVTLQRTNPLQMMSEMRNVRQYVKYTGIVGDARFPCYYTLLTGGSCVFSISTQDGENCGLVKNLAVTGLVSTNLREPLLDKLLECGMEKLTDGLTTMSLKGKDKIFLNGDWVGVCKDSPAFVQVLKSKHRSKEVPRQVEIKRDQQQGEVRIFSDAGRILRPHLVVENLKKLNFIKGGYSMHSLLNEGILELVGIEEEEDCQTAWAIKCLLSEDRGYTHCELDPSFLLGLSCGIIPFTNHDQAKRSILQSWKHSKQAIGFFTTNPSVRVDTGSHQMYYPQRPLFRTMVSDCLGKPSYRLGQNVHAAKPEIYDGQNAIVAVSVHQGYNQEDELVMNQASLERDSLDDDGFPFIGANLRSGDIVIDKSAESGVDHSIKLKHTEGGKMQRVILSANDEGTNFASVSLRQVRSPSVGDKFSSMHGQKGVIGLLESQENFPFTHQGIVPDIVINPHAFLTRKTPGQLLEAALGKGIASGGLIRYATPFVTPSVDDIIEQLHRAGYSRWGHERVCSGCYGEMMRSLIFKGPTCYQRLTHMAVHKVKFRNTGPVHPLTRQPVIDRKRFGGVKFGEMERDCLLAHGAAANLHKRLFTLSDFSHMHICEKCSNISNVIERPVAGGGAVQYGNIHKDWNGALLNRGLFFFSRCLGSYRLDGQDSEEA</sequence>
<evidence type="ECO:0000256" key="8">
    <source>
        <dbReference type="RuleBase" id="RU000434"/>
    </source>
</evidence>
<keyword evidence="18" id="KW-1185">Reference proteome</keyword>
<dbReference type="Pfam" id="PF00562">
    <property type="entry name" value="RNA_pol_Rpb2_6"/>
    <property type="match status" value="2"/>
</dbReference>
<dbReference type="Pfam" id="PF04563">
    <property type="entry name" value="RNA_pol_Rpb2_1"/>
    <property type="match status" value="1"/>
</dbReference>
<dbReference type="InterPro" id="IPR007641">
    <property type="entry name" value="RNA_pol_Rpb2_7"/>
</dbReference>
<evidence type="ECO:0000259" key="12">
    <source>
        <dbReference type="Pfam" id="PF00562"/>
    </source>
</evidence>
<feature type="region of interest" description="Disordered" evidence="10">
    <location>
        <begin position="1"/>
        <end position="35"/>
    </location>
</feature>
<feature type="domain" description="RNA polymerase beta subunit protrusion" evidence="14">
    <location>
        <begin position="55"/>
        <end position="175"/>
    </location>
</feature>
<dbReference type="GO" id="GO:0000428">
    <property type="term" value="C:DNA-directed RNA polymerase complex"/>
    <property type="evidence" value="ECO:0007669"/>
    <property type="project" value="UniProtKB-KW"/>
</dbReference>
<evidence type="ECO:0000256" key="7">
    <source>
        <dbReference type="ARBA" id="ARBA00023163"/>
    </source>
</evidence>
<comment type="function">
    <text evidence="9">DNA-dependent RNA polymerase catalyzes the transcription of DNA into RNA using the four ribonucleoside triphosphates as substrates.</text>
</comment>
<dbReference type="Gene3D" id="3.90.1800.10">
    <property type="entry name" value="RNA polymerase alpha subunit dimerisation domain"/>
    <property type="match status" value="1"/>
</dbReference>
<accession>A0A835LQE3</accession>
<keyword evidence="11" id="KW-1133">Transmembrane helix</keyword>
<dbReference type="InterPro" id="IPR007644">
    <property type="entry name" value="RNA_pol_bsu_protrusion"/>
</dbReference>
<evidence type="ECO:0000259" key="14">
    <source>
        <dbReference type="Pfam" id="PF04563"/>
    </source>
</evidence>
<comment type="similarity">
    <text evidence="1 8">Belongs to the RNA polymerase beta chain family.</text>
</comment>
<keyword evidence="3 9" id="KW-0808">Transferase</keyword>
<evidence type="ECO:0000256" key="2">
    <source>
        <dbReference type="ARBA" id="ARBA00022478"/>
    </source>
</evidence>
<dbReference type="InterPro" id="IPR014724">
    <property type="entry name" value="RNA_pol_RPB2_OB-fold"/>
</dbReference>
<dbReference type="Pfam" id="PF04560">
    <property type="entry name" value="RNA_pol_Rpb2_7"/>
    <property type="match status" value="1"/>
</dbReference>
<feature type="compositionally biased region" description="Basic and acidic residues" evidence="10">
    <location>
        <begin position="26"/>
        <end position="35"/>
    </location>
</feature>
<dbReference type="Gene3D" id="2.40.50.150">
    <property type="match status" value="2"/>
</dbReference>
<gene>
    <name evidence="17" type="ORF">IFM89_001700</name>
</gene>
<dbReference type="InterPro" id="IPR007645">
    <property type="entry name" value="RNA_pol_Rpb2_3"/>
</dbReference>
<dbReference type="GO" id="GO:0003899">
    <property type="term" value="F:DNA-directed RNA polymerase activity"/>
    <property type="evidence" value="ECO:0007669"/>
    <property type="project" value="UniProtKB-EC"/>
</dbReference>
<dbReference type="InterPro" id="IPR037033">
    <property type="entry name" value="DNA-dir_RNAP_su2_hyb_sf"/>
</dbReference>
<feature type="domain" description="RNA polymerase Rpb2" evidence="15">
    <location>
        <begin position="371"/>
        <end position="435"/>
    </location>
</feature>
<dbReference type="Gene3D" id="2.40.270.10">
    <property type="entry name" value="DNA-directed RNA polymerase, subunit 2, domain 6"/>
    <property type="match status" value="2"/>
</dbReference>
<evidence type="ECO:0000256" key="4">
    <source>
        <dbReference type="ARBA" id="ARBA00022695"/>
    </source>
</evidence>
<keyword evidence="4 9" id="KW-0548">Nucleotidyltransferase</keyword>
<comment type="catalytic activity">
    <reaction evidence="9">
        <text>RNA(n) + a ribonucleoside 5'-triphosphate = RNA(n+1) + diphosphate</text>
        <dbReference type="Rhea" id="RHEA:21248"/>
        <dbReference type="Rhea" id="RHEA-COMP:14527"/>
        <dbReference type="Rhea" id="RHEA-COMP:17342"/>
        <dbReference type="ChEBI" id="CHEBI:33019"/>
        <dbReference type="ChEBI" id="CHEBI:61557"/>
        <dbReference type="ChEBI" id="CHEBI:140395"/>
        <dbReference type="EC" id="2.7.7.6"/>
    </reaction>
</comment>
<evidence type="ECO:0000259" key="13">
    <source>
        <dbReference type="Pfam" id="PF04560"/>
    </source>
</evidence>
<evidence type="ECO:0000259" key="15">
    <source>
        <dbReference type="Pfam" id="PF04565"/>
    </source>
</evidence>
<dbReference type="Gene3D" id="3.90.1070.20">
    <property type="match status" value="1"/>
</dbReference>
<feature type="compositionally biased region" description="Basic and acidic residues" evidence="10">
    <location>
        <begin position="1"/>
        <end position="14"/>
    </location>
</feature>
<evidence type="ECO:0000256" key="11">
    <source>
        <dbReference type="SAM" id="Phobius"/>
    </source>
</evidence>
<keyword evidence="7 9" id="KW-0804">Transcription</keyword>
<dbReference type="Gene3D" id="3.90.1100.10">
    <property type="match status" value="1"/>
</dbReference>